<name>A0A062V1A6_9EURY</name>
<dbReference type="AlphaFoldDB" id="A0A062V1A6"/>
<evidence type="ECO:0000313" key="2">
    <source>
        <dbReference type="Proteomes" id="UP000027153"/>
    </source>
</evidence>
<comment type="caution">
    <text evidence="1">The sequence shown here is derived from an EMBL/GenBank/DDBJ whole genome shotgun (WGS) entry which is preliminary data.</text>
</comment>
<dbReference type="Proteomes" id="UP000027153">
    <property type="component" value="Unassembled WGS sequence"/>
</dbReference>
<reference evidence="1 2" key="1">
    <citation type="journal article" date="2013" name="Nature">
        <title>Anaerobic oxidation of methane coupled to nitrate reduction in a novel archaeal lineage.</title>
        <authorList>
            <person name="Haroon M.F."/>
            <person name="Hu S."/>
            <person name="Shi Y."/>
            <person name="Imelfort M."/>
            <person name="Keller J."/>
            <person name="Hugenholtz P."/>
            <person name="Yuan Z."/>
            <person name="Tyson G.W."/>
        </authorList>
    </citation>
    <scope>NUCLEOTIDE SEQUENCE [LARGE SCALE GENOMIC DNA]</scope>
    <source>
        <strain evidence="1 2">ANME-2d</strain>
    </source>
</reference>
<sequence length="41" mass="4659">MKVYELFTELSSENRLGIFMDTHSGAWRVKIGGGHEYKGTL</sequence>
<dbReference type="EMBL" id="JMIY01000007">
    <property type="protein sequence ID" value="KCZ71167.1"/>
    <property type="molecule type" value="Genomic_DNA"/>
</dbReference>
<organism evidence="1 2">
    <name type="scientific">Candidatus Methanoperedens nitratireducens</name>
    <dbReference type="NCBI Taxonomy" id="1392998"/>
    <lineage>
        <taxon>Archaea</taxon>
        <taxon>Methanobacteriati</taxon>
        <taxon>Methanobacteriota</taxon>
        <taxon>Stenosarchaea group</taxon>
        <taxon>Methanomicrobia</taxon>
        <taxon>Methanosarcinales</taxon>
        <taxon>ANME-2 cluster</taxon>
        <taxon>Candidatus Methanoperedentaceae</taxon>
        <taxon>Candidatus Methanoperedens</taxon>
    </lineage>
</organism>
<evidence type="ECO:0000313" key="1">
    <source>
        <dbReference type="EMBL" id="KCZ71167.1"/>
    </source>
</evidence>
<protein>
    <submittedName>
        <fullName evidence="1">Uncharacterized protein</fullName>
    </submittedName>
</protein>
<gene>
    <name evidence="1" type="ORF">ANME2D_03199</name>
</gene>
<keyword evidence="2" id="KW-1185">Reference proteome</keyword>
<proteinExistence type="predicted"/>
<accession>A0A062V1A6</accession>